<protein>
    <recommendedName>
        <fullName evidence="3">N,N-dimethylformamidase beta subunit-like C-terminal domain-containing protein</fullName>
    </recommendedName>
</protein>
<feature type="region of interest" description="Disordered" evidence="1">
    <location>
        <begin position="27"/>
        <end position="53"/>
    </location>
</feature>
<evidence type="ECO:0000256" key="1">
    <source>
        <dbReference type="SAM" id="MobiDB-lite"/>
    </source>
</evidence>
<dbReference type="PROSITE" id="PS51257">
    <property type="entry name" value="PROKAR_LIPOPROTEIN"/>
    <property type="match status" value="1"/>
</dbReference>
<evidence type="ECO:0000256" key="2">
    <source>
        <dbReference type="SAM" id="SignalP"/>
    </source>
</evidence>
<dbReference type="EMBL" id="BAAAQM010000023">
    <property type="protein sequence ID" value="GAA1976976.1"/>
    <property type="molecule type" value="Genomic_DNA"/>
</dbReference>
<evidence type="ECO:0000259" key="3">
    <source>
        <dbReference type="Pfam" id="PF20254"/>
    </source>
</evidence>
<name>A0ABP5DDM9_9ACTN</name>
<organism evidence="4 5">
    <name type="scientific">Catenulispora subtropica</name>
    <dbReference type="NCBI Taxonomy" id="450798"/>
    <lineage>
        <taxon>Bacteria</taxon>
        <taxon>Bacillati</taxon>
        <taxon>Actinomycetota</taxon>
        <taxon>Actinomycetes</taxon>
        <taxon>Catenulisporales</taxon>
        <taxon>Catenulisporaceae</taxon>
        <taxon>Catenulispora</taxon>
    </lineage>
</organism>
<keyword evidence="2" id="KW-0732">Signal</keyword>
<dbReference type="Proteomes" id="UP001499854">
    <property type="component" value="Unassembled WGS sequence"/>
</dbReference>
<evidence type="ECO:0000313" key="4">
    <source>
        <dbReference type="EMBL" id="GAA1976976.1"/>
    </source>
</evidence>
<feature type="chain" id="PRO_5046100227" description="N,N-dimethylformamidase beta subunit-like C-terminal domain-containing protein" evidence="2">
    <location>
        <begin position="26"/>
        <end position="546"/>
    </location>
</feature>
<feature type="region of interest" description="Disordered" evidence="1">
    <location>
        <begin position="521"/>
        <end position="546"/>
    </location>
</feature>
<proteinExistence type="predicted"/>
<dbReference type="Pfam" id="PF20254">
    <property type="entry name" value="DMFA2_C"/>
    <property type="match status" value="1"/>
</dbReference>
<comment type="caution">
    <text evidence="4">The sequence shown here is derived from an EMBL/GenBank/DDBJ whole genome shotgun (WGS) entry which is preliminary data.</text>
</comment>
<dbReference type="InterPro" id="IPR046540">
    <property type="entry name" value="DMFA2_C"/>
</dbReference>
<feature type="domain" description="N,N-dimethylformamidase beta subunit-like C-terminal" evidence="3">
    <location>
        <begin position="118"/>
        <end position="490"/>
    </location>
</feature>
<dbReference type="RefSeq" id="WP_344658738.1">
    <property type="nucleotide sequence ID" value="NZ_BAAAQM010000023.1"/>
</dbReference>
<reference evidence="5" key="1">
    <citation type="journal article" date="2019" name="Int. J. Syst. Evol. Microbiol.">
        <title>The Global Catalogue of Microorganisms (GCM) 10K type strain sequencing project: providing services to taxonomists for standard genome sequencing and annotation.</title>
        <authorList>
            <consortium name="The Broad Institute Genomics Platform"/>
            <consortium name="The Broad Institute Genome Sequencing Center for Infectious Disease"/>
            <person name="Wu L."/>
            <person name="Ma J."/>
        </authorList>
    </citation>
    <scope>NUCLEOTIDE SEQUENCE [LARGE SCALE GENOMIC DNA]</scope>
    <source>
        <strain evidence="5">JCM 16013</strain>
    </source>
</reference>
<evidence type="ECO:0000313" key="5">
    <source>
        <dbReference type="Proteomes" id="UP001499854"/>
    </source>
</evidence>
<feature type="signal peptide" evidence="2">
    <location>
        <begin position="1"/>
        <end position="25"/>
    </location>
</feature>
<feature type="compositionally biased region" description="Low complexity" evidence="1">
    <location>
        <begin position="42"/>
        <end position="53"/>
    </location>
</feature>
<gene>
    <name evidence="4" type="ORF">GCM10009838_41660</name>
</gene>
<sequence>MKARIRRATGLAAAVLMLASAAACSGDGSKKPGQGGGGPGGSQASSGVPGGAADNGAPALAGAFSVKAENAKPGTPAWKNGIDSGEDHGIEGYADQVAVTSGQSFKLYVNTVAQQFTATAFRIGYYNGAQGREVWKSAPTPGAVQPGATVKPQVNTVTTAWQPSLTVSTAGWPEGAYLIRLDPVDAKGKAGTKGSRFVPITVKSTSTAGKVVLINAVTTWQAYNEYGGYDLYSGGPKNDYAHRARIVSYDRPYDSTGADRFQTYEQSSIVFAEKLASEHDLQLAYATDLDLHENPGLFQGARAIITLGHDEYWSAQMRDTVTKARDAGTNIAFLGANAVFRHIRFQDSPLGKDRVQVDYKDAAEDPIHVTDPAESTQDWRYPPQPRPENVLTGVLYECNPANADLVVYDPGSWLLAGTDAKAGQAFKGLVGVEYDRVVSDSSTPHPIQAISHSPITCRKTKSYADAAYYTVPSGAGVFSTGTMRWNCALVDGGCTDKMDGPAHAFAQKVTATMLLAFAAGPAGKDHPAQDNTTRLKPAPSEGGQAP</sequence>
<accession>A0ABP5DDM9</accession>
<keyword evidence="5" id="KW-1185">Reference proteome</keyword>